<evidence type="ECO:0000256" key="1">
    <source>
        <dbReference type="ARBA" id="ARBA00004115"/>
    </source>
</evidence>
<evidence type="ECO:0000256" key="5">
    <source>
        <dbReference type="ARBA" id="ARBA00022568"/>
    </source>
</evidence>
<evidence type="ECO:0000256" key="14">
    <source>
        <dbReference type="SAM" id="MobiDB-lite"/>
    </source>
</evidence>
<keyword evidence="4" id="KW-0813">Transport</keyword>
<dbReference type="OrthoDB" id="2020236at2759"/>
<feature type="region of interest" description="Disordered" evidence="14">
    <location>
        <begin position="276"/>
        <end position="339"/>
    </location>
</feature>
<evidence type="ECO:0000313" key="18">
    <source>
        <dbReference type="Proteomes" id="UP000327013"/>
    </source>
</evidence>
<keyword evidence="6 15" id="KW-0812">Transmembrane</keyword>
<accession>A0A5N6KVR9</accession>
<evidence type="ECO:0000256" key="11">
    <source>
        <dbReference type="ARBA" id="ARBA00023065"/>
    </source>
</evidence>
<keyword evidence="8" id="KW-0256">Endoplasmic reticulum</keyword>
<dbReference type="EMBL" id="VIBQ01000014">
    <property type="protein sequence ID" value="KAB8349527.1"/>
    <property type="molecule type" value="Genomic_DNA"/>
</dbReference>
<evidence type="ECO:0000313" key="17">
    <source>
        <dbReference type="EMBL" id="KAB8349527.1"/>
    </source>
</evidence>
<keyword evidence="18" id="KW-1185">Reference proteome</keyword>
<dbReference type="AlphaFoldDB" id="A0A5N6KVR9"/>
<evidence type="ECO:0000256" key="16">
    <source>
        <dbReference type="SAM" id="SignalP"/>
    </source>
</evidence>
<feature type="signal peptide" evidence="16">
    <location>
        <begin position="1"/>
        <end position="29"/>
    </location>
</feature>
<comment type="subcellular location">
    <subcellularLocation>
        <location evidence="1">Endoplasmic reticulum membrane</location>
        <topology evidence="1">Single-pass type I membrane protein</topology>
    </subcellularLocation>
</comment>
<evidence type="ECO:0000256" key="12">
    <source>
        <dbReference type="ARBA" id="ARBA00023136"/>
    </source>
</evidence>
<evidence type="ECO:0000256" key="3">
    <source>
        <dbReference type="ARBA" id="ARBA00016584"/>
    </source>
</evidence>
<keyword evidence="5" id="KW-0109">Calcium transport</keyword>
<sequence>MRCPKPPPLHPGTLALTLLALLLPATATAARSAKPKDAVQLSSIQALTFRKDALTTHRRVSAIPQLTCVGGSAHGLFTPDAVRCQNAGAGYSAADVEWTCTAALPPEFKLGATDVVCEGYDSSADEWVLKGSCGLEYRLVLTERGEEKYGTANWWGGRSGGTGGGERAKRSGGVGEGVASLLFWGIFAAVVLFMVYSAWNNANAPGRQRRAPRRTYGGGGGGGDNDDHDPPPPYSPNPRPSRKYSKQSSYWGQGGGWQPGFWSGAAAGAAGGYFAGSRGQNRQQQQRSSSWFGGGARADPGEGSSRMGGRSSGWGGGSSAPSPWSERYNSTGFGGTRRR</sequence>
<dbReference type="InterPro" id="IPR009567">
    <property type="entry name" value="SARAF"/>
</dbReference>
<evidence type="ECO:0000256" key="6">
    <source>
        <dbReference type="ARBA" id="ARBA00022692"/>
    </source>
</evidence>
<protein>
    <recommendedName>
        <fullName evidence="3">Store-operated calcium entry-associated regulatory factor</fullName>
    </recommendedName>
    <alternativeName>
        <fullName evidence="13">Transmembrane protein 66</fullName>
    </alternativeName>
</protein>
<organism evidence="17 18">
    <name type="scientific">Carpinus fangiana</name>
    <dbReference type="NCBI Taxonomy" id="176857"/>
    <lineage>
        <taxon>Eukaryota</taxon>
        <taxon>Viridiplantae</taxon>
        <taxon>Streptophyta</taxon>
        <taxon>Embryophyta</taxon>
        <taxon>Tracheophyta</taxon>
        <taxon>Spermatophyta</taxon>
        <taxon>Magnoliopsida</taxon>
        <taxon>eudicotyledons</taxon>
        <taxon>Gunneridae</taxon>
        <taxon>Pentapetalae</taxon>
        <taxon>rosids</taxon>
        <taxon>fabids</taxon>
        <taxon>Fagales</taxon>
        <taxon>Betulaceae</taxon>
        <taxon>Carpinus</taxon>
    </lineage>
</organism>
<evidence type="ECO:0000256" key="4">
    <source>
        <dbReference type="ARBA" id="ARBA00022448"/>
    </source>
</evidence>
<keyword evidence="9" id="KW-0106">Calcium</keyword>
<feature type="region of interest" description="Disordered" evidence="14">
    <location>
        <begin position="204"/>
        <end position="251"/>
    </location>
</feature>
<feature type="compositionally biased region" description="Low complexity" evidence="14">
    <location>
        <begin position="276"/>
        <end position="291"/>
    </location>
</feature>
<feature type="transmembrane region" description="Helical" evidence="15">
    <location>
        <begin position="181"/>
        <end position="199"/>
    </location>
</feature>
<evidence type="ECO:0000256" key="9">
    <source>
        <dbReference type="ARBA" id="ARBA00022837"/>
    </source>
</evidence>
<evidence type="ECO:0000256" key="2">
    <source>
        <dbReference type="ARBA" id="ARBA00006833"/>
    </source>
</evidence>
<dbReference type="GO" id="GO:0005789">
    <property type="term" value="C:endoplasmic reticulum membrane"/>
    <property type="evidence" value="ECO:0007669"/>
    <property type="project" value="UniProtKB-SubCell"/>
</dbReference>
<evidence type="ECO:0000256" key="10">
    <source>
        <dbReference type="ARBA" id="ARBA00022989"/>
    </source>
</evidence>
<evidence type="ECO:0000256" key="15">
    <source>
        <dbReference type="SAM" id="Phobius"/>
    </source>
</evidence>
<keyword evidence="12 15" id="KW-0472">Membrane</keyword>
<dbReference type="GO" id="GO:0006816">
    <property type="term" value="P:calcium ion transport"/>
    <property type="evidence" value="ECO:0007669"/>
    <property type="project" value="UniProtKB-KW"/>
</dbReference>
<dbReference type="PANTHER" id="PTHR15929:SF0">
    <property type="entry name" value="STORE-OPERATED CALCIUM ENTRY-ASSOCIATED REGULATORY FACTOR"/>
    <property type="match status" value="1"/>
</dbReference>
<dbReference type="Pfam" id="PF06682">
    <property type="entry name" value="SARAF"/>
    <property type="match status" value="1"/>
</dbReference>
<evidence type="ECO:0000256" key="13">
    <source>
        <dbReference type="ARBA" id="ARBA00031116"/>
    </source>
</evidence>
<name>A0A5N6KVR9_9ROSI</name>
<keyword evidence="10 15" id="KW-1133">Transmembrane helix</keyword>
<evidence type="ECO:0000256" key="7">
    <source>
        <dbReference type="ARBA" id="ARBA00022729"/>
    </source>
</evidence>
<keyword evidence="11" id="KW-0406">Ion transport</keyword>
<dbReference type="PANTHER" id="PTHR15929">
    <property type="entry name" value="STORE-OPERATED CALCIUM ENTRY-ASSOCIATED REGULATORY FACTOR"/>
    <property type="match status" value="1"/>
</dbReference>
<proteinExistence type="inferred from homology"/>
<evidence type="ECO:0000256" key="8">
    <source>
        <dbReference type="ARBA" id="ARBA00022824"/>
    </source>
</evidence>
<gene>
    <name evidence="17" type="ORF">FH972_023553</name>
</gene>
<keyword evidence="7 16" id="KW-0732">Signal</keyword>
<feature type="chain" id="PRO_5024466539" description="Store-operated calcium entry-associated regulatory factor" evidence="16">
    <location>
        <begin position="30"/>
        <end position="339"/>
    </location>
</feature>
<dbReference type="Proteomes" id="UP000327013">
    <property type="component" value="Unassembled WGS sequence"/>
</dbReference>
<comment type="caution">
    <text evidence="17">The sequence shown here is derived from an EMBL/GenBank/DDBJ whole genome shotgun (WGS) entry which is preliminary data.</text>
</comment>
<comment type="similarity">
    <text evidence="2">Belongs to the SARAF family.</text>
</comment>
<reference evidence="17 18" key="1">
    <citation type="submission" date="2019-06" db="EMBL/GenBank/DDBJ databases">
        <title>A chromosomal-level reference genome of Carpinus fangiana (Coryloideae, Betulaceae).</title>
        <authorList>
            <person name="Yang X."/>
            <person name="Wang Z."/>
            <person name="Zhang L."/>
            <person name="Hao G."/>
            <person name="Liu J."/>
            <person name="Yang Y."/>
        </authorList>
    </citation>
    <scope>NUCLEOTIDE SEQUENCE [LARGE SCALE GENOMIC DNA]</scope>
    <source>
        <strain evidence="17">Cfa_2016G</strain>
        <tissue evidence="17">Leaf</tissue>
    </source>
</reference>
<dbReference type="GO" id="GO:2001256">
    <property type="term" value="P:regulation of store-operated calcium entry"/>
    <property type="evidence" value="ECO:0007669"/>
    <property type="project" value="InterPro"/>
</dbReference>